<dbReference type="OrthoDB" id="408631at2759"/>
<sequence>MSSSSLLTTDWVLGDFSARGLTRPEEITACMTSTGLLNGYERNSEAFGGDPDLVTLISDSAGGVLVEYQMISPLNRGLIQGVISVSESLNVSLEFSKKAGCDMSRPRARLFCLRTKDAQELAEIREEGLRKELNWRPNIDVVFIPRHPRHLRGENLTSPLPYMVGATSHDSSIFTLPYAGNPPTVARQRFNLETYASMFYQFKLKSVEKAVARSLLHEYGLIQDPMDPLDILTRAVQQNTDFLFGMPAEESARLHAAGGAKPDPNVGDPVSVQWPAYTASSRQFINLDTPTTVETFDRERQYLFATEVLPAIVAVGKEADIVTARPRQCKPCSRRRYWTPRILRCRSFNWLMRHD</sequence>
<dbReference type="KEGG" id="lak:106167475"/>
<proteinExistence type="inferred from homology"/>
<dbReference type="Pfam" id="PF00135">
    <property type="entry name" value="COesterase"/>
    <property type="match status" value="1"/>
</dbReference>
<protein>
    <submittedName>
        <fullName evidence="4">Liver carboxylesterase 1-like</fullName>
    </submittedName>
</protein>
<dbReference type="PANTHER" id="PTHR43903">
    <property type="entry name" value="NEUROLIGIN"/>
    <property type="match status" value="1"/>
</dbReference>
<dbReference type="Gene3D" id="3.40.50.1820">
    <property type="entry name" value="alpha/beta hydrolase"/>
    <property type="match status" value="1"/>
</dbReference>
<dbReference type="InterPro" id="IPR029058">
    <property type="entry name" value="AB_hydrolase_fold"/>
</dbReference>
<dbReference type="RefSeq" id="XP_013401715.2">
    <property type="nucleotide sequence ID" value="XM_013546261.2"/>
</dbReference>
<evidence type="ECO:0000256" key="1">
    <source>
        <dbReference type="ARBA" id="ARBA00005964"/>
    </source>
</evidence>
<accession>A0A1S3IU31</accession>
<keyword evidence="3" id="KW-1185">Reference proteome</keyword>
<comment type="similarity">
    <text evidence="1">Belongs to the type-B carboxylesterase/lipase family.</text>
</comment>
<dbReference type="InterPro" id="IPR002018">
    <property type="entry name" value="CarbesteraseB"/>
</dbReference>
<dbReference type="SUPFAM" id="SSF53474">
    <property type="entry name" value="alpha/beta-Hydrolases"/>
    <property type="match status" value="1"/>
</dbReference>
<dbReference type="Proteomes" id="UP000085678">
    <property type="component" value="Unplaced"/>
</dbReference>
<organism evidence="3 4">
    <name type="scientific">Lingula anatina</name>
    <name type="common">Brachiopod</name>
    <name type="synonym">Lingula unguis</name>
    <dbReference type="NCBI Taxonomy" id="7574"/>
    <lineage>
        <taxon>Eukaryota</taxon>
        <taxon>Metazoa</taxon>
        <taxon>Spiralia</taxon>
        <taxon>Lophotrochozoa</taxon>
        <taxon>Brachiopoda</taxon>
        <taxon>Linguliformea</taxon>
        <taxon>Lingulata</taxon>
        <taxon>Lingulida</taxon>
        <taxon>Linguloidea</taxon>
        <taxon>Lingulidae</taxon>
        <taxon>Lingula</taxon>
    </lineage>
</organism>
<evidence type="ECO:0000313" key="4">
    <source>
        <dbReference type="RefSeq" id="XP_013401715.2"/>
    </source>
</evidence>
<name>A0A1S3IU31_LINAN</name>
<evidence type="ECO:0000259" key="2">
    <source>
        <dbReference type="Pfam" id="PF00135"/>
    </source>
</evidence>
<evidence type="ECO:0000313" key="3">
    <source>
        <dbReference type="Proteomes" id="UP000085678"/>
    </source>
</evidence>
<dbReference type="GeneID" id="106167475"/>
<dbReference type="InParanoid" id="A0A1S3IU31"/>
<feature type="domain" description="Carboxylesterase type B" evidence="2">
    <location>
        <begin position="42"/>
        <end position="260"/>
    </location>
</feature>
<dbReference type="InterPro" id="IPR051093">
    <property type="entry name" value="Neuroligin/BSAL"/>
</dbReference>
<gene>
    <name evidence="4" type="primary">LOC106167475</name>
</gene>
<reference evidence="4" key="1">
    <citation type="submission" date="2025-08" db="UniProtKB">
        <authorList>
            <consortium name="RefSeq"/>
        </authorList>
    </citation>
    <scope>IDENTIFICATION</scope>
    <source>
        <tissue evidence="4">Gonads</tissue>
    </source>
</reference>
<dbReference type="AlphaFoldDB" id="A0A1S3IU31"/>